<evidence type="ECO:0000259" key="11">
    <source>
        <dbReference type="Pfam" id="PF08334"/>
    </source>
</evidence>
<reference evidence="12 13" key="1">
    <citation type="submission" date="2020-01" db="EMBL/GenBank/DDBJ databases">
        <title>Sphingomonas sp. C33 whole genome sequece.</title>
        <authorList>
            <person name="Park C."/>
        </authorList>
    </citation>
    <scope>NUCLEOTIDE SEQUENCE [LARGE SCALE GENOMIC DNA]</scope>
    <source>
        <strain evidence="12 13">C33</strain>
    </source>
</reference>
<evidence type="ECO:0000256" key="1">
    <source>
        <dbReference type="ARBA" id="ARBA00004377"/>
    </source>
</evidence>
<accession>A0A7Z2NW66</accession>
<name>A0A7Z2NW66_9SPHN</name>
<keyword evidence="8 10" id="KW-1133">Transmembrane helix</keyword>
<dbReference type="GO" id="GO:0015627">
    <property type="term" value="C:type II protein secretion system complex"/>
    <property type="evidence" value="ECO:0007669"/>
    <property type="project" value="InterPro"/>
</dbReference>
<proteinExistence type="inferred from homology"/>
<dbReference type="SUPFAM" id="SSF54523">
    <property type="entry name" value="Pili subunits"/>
    <property type="match status" value="1"/>
</dbReference>
<keyword evidence="9 10" id="KW-0472">Membrane</keyword>
<feature type="transmembrane region" description="Helical" evidence="10">
    <location>
        <begin position="12"/>
        <end position="35"/>
    </location>
</feature>
<keyword evidence="4" id="KW-1003">Cell membrane</keyword>
<sequence>MSSRRSAEHGFTLVELMVVIVIIGLLATIVAVNVLPAGDKAAMEKARADIATLEQALEMYRLDNLAYPQTTDGLKALVAPPPGLAQPQRYRPGGYVKRLPDDPWGRPYLYAAPGTHGPVDVWTLGADGKEGGEAENADIGNWD</sequence>
<evidence type="ECO:0000256" key="5">
    <source>
        <dbReference type="ARBA" id="ARBA00022481"/>
    </source>
</evidence>
<evidence type="ECO:0000256" key="6">
    <source>
        <dbReference type="ARBA" id="ARBA00022519"/>
    </source>
</evidence>
<comment type="subcellular location">
    <subcellularLocation>
        <location evidence="1">Cell inner membrane</location>
        <topology evidence="1">Single-pass membrane protein</topology>
    </subcellularLocation>
</comment>
<dbReference type="KEGG" id="schy:GVO57_08475"/>
<dbReference type="PRINTS" id="PR00813">
    <property type="entry name" value="BCTERIALGSPG"/>
</dbReference>
<evidence type="ECO:0000313" key="13">
    <source>
        <dbReference type="Proteomes" id="UP000464468"/>
    </source>
</evidence>
<dbReference type="NCBIfam" id="TIGR01710">
    <property type="entry name" value="typeII_sec_gspG"/>
    <property type="match status" value="1"/>
</dbReference>
<dbReference type="PROSITE" id="PS00409">
    <property type="entry name" value="PROKAR_NTER_METHYL"/>
    <property type="match status" value="1"/>
</dbReference>
<gene>
    <name evidence="12" type="primary">gspG</name>
    <name evidence="12" type="ORF">GVO57_08475</name>
</gene>
<dbReference type="GO" id="GO:0005886">
    <property type="term" value="C:plasma membrane"/>
    <property type="evidence" value="ECO:0007669"/>
    <property type="project" value="UniProtKB-SubCell"/>
</dbReference>
<evidence type="ECO:0000256" key="8">
    <source>
        <dbReference type="ARBA" id="ARBA00022989"/>
    </source>
</evidence>
<evidence type="ECO:0000256" key="10">
    <source>
        <dbReference type="SAM" id="Phobius"/>
    </source>
</evidence>
<evidence type="ECO:0000256" key="4">
    <source>
        <dbReference type="ARBA" id="ARBA00022475"/>
    </source>
</evidence>
<dbReference type="Proteomes" id="UP000464468">
    <property type="component" value="Chromosome"/>
</dbReference>
<evidence type="ECO:0000256" key="2">
    <source>
        <dbReference type="ARBA" id="ARBA00009984"/>
    </source>
</evidence>
<dbReference type="AlphaFoldDB" id="A0A7Z2NW66"/>
<comment type="similarity">
    <text evidence="2">Belongs to the GSP G family.</text>
</comment>
<evidence type="ECO:0000256" key="7">
    <source>
        <dbReference type="ARBA" id="ARBA00022692"/>
    </source>
</evidence>
<dbReference type="PANTHER" id="PTHR30093">
    <property type="entry name" value="GENERAL SECRETION PATHWAY PROTEIN G"/>
    <property type="match status" value="1"/>
</dbReference>
<dbReference type="InterPro" id="IPR012902">
    <property type="entry name" value="N_methyl_site"/>
</dbReference>
<keyword evidence="5" id="KW-0488">Methylation</keyword>
<evidence type="ECO:0000313" key="12">
    <source>
        <dbReference type="EMBL" id="QHL90847.1"/>
    </source>
</evidence>
<dbReference type="RefSeq" id="WP_160592773.1">
    <property type="nucleotide sequence ID" value="NZ_CP047895.1"/>
</dbReference>
<organism evidence="12 13">
    <name type="scientific">Sphingomonas changnyeongensis</name>
    <dbReference type="NCBI Taxonomy" id="2698679"/>
    <lineage>
        <taxon>Bacteria</taxon>
        <taxon>Pseudomonadati</taxon>
        <taxon>Pseudomonadota</taxon>
        <taxon>Alphaproteobacteria</taxon>
        <taxon>Sphingomonadales</taxon>
        <taxon>Sphingomonadaceae</taxon>
        <taxon>Sphingomonas</taxon>
    </lineage>
</organism>
<dbReference type="NCBIfam" id="TIGR02532">
    <property type="entry name" value="IV_pilin_GFxxxE"/>
    <property type="match status" value="1"/>
</dbReference>
<dbReference type="GO" id="GO:0015628">
    <property type="term" value="P:protein secretion by the type II secretion system"/>
    <property type="evidence" value="ECO:0007669"/>
    <property type="project" value="InterPro"/>
</dbReference>
<dbReference type="Pfam" id="PF08334">
    <property type="entry name" value="T2SSG"/>
    <property type="match status" value="1"/>
</dbReference>
<dbReference type="Gene3D" id="3.30.700.10">
    <property type="entry name" value="Glycoprotein, Type 4 Pilin"/>
    <property type="match status" value="1"/>
</dbReference>
<feature type="domain" description="Type II secretion system protein GspG C-terminal" evidence="11">
    <location>
        <begin position="33"/>
        <end position="142"/>
    </location>
</feature>
<dbReference type="PANTHER" id="PTHR30093:SF44">
    <property type="entry name" value="TYPE II SECRETION SYSTEM CORE PROTEIN G"/>
    <property type="match status" value="1"/>
</dbReference>
<dbReference type="InterPro" id="IPR013545">
    <property type="entry name" value="T2SS_protein-GspG_C"/>
</dbReference>
<protein>
    <recommendedName>
        <fullName evidence="3">Type II secretion system core protein G</fullName>
    </recommendedName>
</protein>
<evidence type="ECO:0000256" key="3">
    <source>
        <dbReference type="ARBA" id="ARBA00020042"/>
    </source>
</evidence>
<dbReference type="EMBL" id="CP047895">
    <property type="protein sequence ID" value="QHL90847.1"/>
    <property type="molecule type" value="Genomic_DNA"/>
</dbReference>
<dbReference type="InterPro" id="IPR000983">
    <property type="entry name" value="Bac_GSPG_pilin"/>
</dbReference>
<dbReference type="Pfam" id="PF07963">
    <property type="entry name" value="N_methyl"/>
    <property type="match status" value="1"/>
</dbReference>
<keyword evidence="6" id="KW-0997">Cell inner membrane</keyword>
<keyword evidence="7 10" id="KW-0812">Transmembrane</keyword>
<dbReference type="InterPro" id="IPR010054">
    <property type="entry name" value="Type2_sec_GspG"/>
</dbReference>
<evidence type="ECO:0000256" key="9">
    <source>
        <dbReference type="ARBA" id="ARBA00023136"/>
    </source>
</evidence>
<keyword evidence="13" id="KW-1185">Reference proteome</keyword>
<dbReference type="InterPro" id="IPR045584">
    <property type="entry name" value="Pilin-like"/>
</dbReference>